<reference evidence="3 5" key="2">
    <citation type="submission" date="2018-06" db="EMBL/GenBank/DDBJ databases">
        <authorList>
            <consortium name="Pathogen Informatics"/>
            <person name="Doyle S."/>
        </authorList>
    </citation>
    <scope>NUCLEOTIDE SEQUENCE [LARGE SCALE GENOMIC DNA]</scope>
    <source>
        <strain evidence="3 5">NCTC12388</strain>
    </source>
</reference>
<gene>
    <name evidence="2" type="ORF">Lgra_1368</name>
    <name evidence="3" type="ORF">NCTC12388_03252</name>
</gene>
<dbReference type="GO" id="GO:0047661">
    <property type="term" value="F:amino-acid racemase activity"/>
    <property type="evidence" value="ECO:0007669"/>
    <property type="project" value="InterPro"/>
</dbReference>
<evidence type="ECO:0000313" key="4">
    <source>
        <dbReference type="Proteomes" id="UP000054691"/>
    </source>
</evidence>
<organism evidence="3 5">
    <name type="scientific">Legionella gratiana</name>
    <dbReference type="NCBI Taxonomy" id="45066"/>
    <lineage>
        <taxon>Bacteria</taxon>
        <taxon>Pseudomonadati</taxon>
        <taxon>Pseudomonadota</taxon>
        <taxon>Gammaproteobacteria</taxon>
        <taxon>Legionellales</taxon>
        <taxon>Legionellaceae</taxon>
        <taxon>Legionella</taxon>
    </lineage>
</organism>
<sequence>MNKKTIKVGIIGGMGPVASASFVETLYTTYLNKIDLKEEYHPPYVYLYSEPLQTQSTALMSVNQSKAELLAKLEKNIAHLVQHDVDCIVICCFTAHALLPQLALEHQAKIYSLVTLVLEHVLAQNTQFLVLCASSAKEAQVLEHHPLWAKVAQHLTYAGTEVQTQLNMLIKAVKDNQVDSQLLDDFLELMNQFPEHHFIIACAELHILHKKLQDYCQTQFDNVFDPFFHVTQHIWGEYERA</sequence>
<dbReference type="EMBL" id="UGOB01000001">
    <property type="protein sequence ID" value="STX46486.1"/>
    <property type="molecule type" value="Genomic_DNA"/>
</dbReference>
<protein>
    <submittedName>
        <fullName evidence="3">Amino acid racemase</fullName>
    </submittedName>
</protein>
<dbReference type="Proteomes" id="UP000254476">
    <property type="component" value="Unassembled WGS sequence"/>
</dbReference>
<dbReference type="PANTHER" id="PTHR21198">
    <property type="entry name" value="GLUTAMATE RACEMASE"/>
    <property type="match status" value="1"/>
</dbReference>
<dbReference type="STRING" id="45066.Lgra_1368"/>
<dbReference type="PANTHER" id="PTHR21198:SF7">
    <property type="entry name" value="ASPARTATE-GLUTAMATE RACEMASE FAMILY"/>
    <property type="match status" value="1"/>
</dbReference>
<reference evidence="2 4" key="1">
    <citation type="submission" date="2015-11" db="EMBL/GenBank/DDBJ databases">
        <title>Genomic analysis of 38 Legionella species identifies large and diverse effector repertoires.</title>
        <authorList>
            <person name="Burstein D."/>
            <person name="Amaro F."/>
            <person name="Zusman T."/>
            <person name="Lifshitz Z."/>
            <person name="Cohen O."/>
            <person name="Gilbert J.A."/>
            <person name="Pupko T."/>
            <person name="Shuman H.A."/>
            <person name="Segal G."/>
        </authorList>
    </citation>
    <scope>NUCLEOTIDE SEQUENCE [LARGE SCALE GENOMIC DNA]</scope>
    <source>
        <strain evidence="2 4">Lyon 8420412</strain>
    </source>
</reference>
<dbReference type="Pfam" id="PF01177">
    <property type="entry name" value="Asp_Glu_race"/>
    <property type="match status" value="1"/>
</dbReference>
<name>A0A378JGK8_9GAMM</name>
<dbReference type="InterPro" id="IPR001920">
    <property type="entry name" value="Asp/Glu_race"/>
</dbReference>
<dbReference type="Proteomes" id="UP000054691">
    <property type="component" value="Unassembled WGS sequence"/>
</dbReference>
<dbReference type="SUPFAM" id="SSF53681">
    <property type="entry name" value="Aspartate/glutamate racemase"/>
    <property type="match status" value="1"/>
</dbReference>
<dbReference type="Gene3D" id="3.40.50.1860">
    <property type="match status" value="2"/>
</dbReference>
<keyword evidence="1" id="KW-0413">Isomerase</keyword>
<dbReference type="RefSeq" id="WP_058498511.1">
    <property type="nucleotide sequence ID" value="NZ_CAAAHW010000031.1"/>
</dbReference>
<dbReference type="EMBL" id="LNYE01000020">
    <property type="protein sequence ID" value="KTD11910.1"/>
    <property type="molecule type" value="Genomic_DNA"/>
</dbReference>
<evidence type="ECO:0000313" key="5">
    <source>
        <dbReference type="Proteomes" id="UP000254476"/>
    </source>
</evidence>
<evidence type="ECO:0000313" key="2">
    <source>
        <dbReference type="EMBL" id="KTD11910.1"/>
    </source>
</evidence>
<proteinExistence type="predicted"/>
<accession>A0A378JGK8</accession>
<keyword evidence="4" id="KW-1185">Reference proteome</keyword>
<dbReference type="AlphaFoldDB" id="A0A378JGK8"/>
<evidence type="ECO:0000256" key="1">
    <source>
        <dbReference type="ARBA" id="ARBA00023235"/>
    </source>
</evidence>
<evidence type="ECO:0000313" key="3">
    <source>
        <dbReference type="EMBL" id="STX46486.1"/>
    </source>
</evidence>
<dbReference type="InterPro" id="IPR015942">
    <property type="entry name" value="Asp/Glu/hydantoin_racemase"/>
</dbReference>
<dbReference type="OrthoDB" id="9803739at2"/>